<accession>A0ACC0JMR3</accession>
<keyword evidence="2" id="KW-1185">Reference proteome</keyword>
<dbReference type="Proteomes" id="UP001064048">
    <property type="component" value="Chromosome 11"/>
</dbReference>
<gene>
    <name evidence="1" type="ORF">MSG28_007131</name>
</gene>
<organism evidence="1 2">
    <name type="scientific">Choristoneura fumiferana</name>
    <name type="common">Spruce budworm moth</name>
    <name type="synonym">Archips fumiferana</name>
    <dbReference type="NCBI Taxonomy" id="7141"/>
    <lineage>
        <taxon>Eukaryota</taxon>
        <taxon>Metazoa</taxon>
        <taxon>Ecdysozoa</taxon>
        <taxon>Arthropoda</taxon>
        <taxon>Hexapoda</taxon>
        <taxon>Insecta</taxon>
        <taxon>Pterygota</taxon>
        <taxon>Neoptera</taxon>
        <taxon>Endopterygota</taxon>
        <taxon>Lepidoptera</taxon>
        <taxon>Glossata</taxon>
        <taxon>Ditrysia</taxon>
        <taxon>Tortricoidea</taxon>
        <taxon>Tortricidae</taxon>
        <taxon>Tortricinae</taxon>
        <taxon>Choristoneura</taxon>
    </lineage>
</organism>
<name>A0ACC0JMR3_CHOFU</name>
<evidence type="ECO:0000313" key="1">
    <source>
        <dbReference type="EMBL" id="KAI8425372.1"/>
    </source>
</evidence>
<protein>
    <submittedName>
        <fullName evidence="1">Uncharacterized protein</fullName>
    </submittedName>
</protein>
<dbReference type="EMBL" id="CM046111">
    <property type="protein sequence ID" value="KAI8425372.1"/>
    <property type="molecule type" value="Genomic_DNA"/>
</dbReference>
<comment type="caution">
    <text evidence="1">The sequence shown here is derived from an EMBL/GenBank/DDBJ whole genome shotgun (WGS) entry which is preliminary data.</text>
</comment>
<sequence>METQPKTARSGRRGCMRVVVCGGDAAAAARCARTPSWPRAARTTRRRCVLLGAVGQVTIKLLDFEGKFTSAAPKVSSHALMSCSESRAVPRAWYCFRSISSMDRLGNFDVASLGVKASKVKN</sequence>
<proteinExistence type="predicted"/>
<reference evidence="1 2" key="1">
    <citation type="journal article" date="2022" name="Genome Biol. Evol.">
        <title>The Spruce Budworm Genome: Reconstructing the Evolutionary History of Antifreeze Proteins.</title>
        <authorList>
            <person name="Beliveau C."/>
            <person name="Gagne P."/>
            <person name="Picq S."/>
            <person name="Vernygora O."/>
            <person name="Keeling C.I."/>
            <person name="Pinkney K."/>
            <person name="Doucet D."/>
            <person name="Wen F."/>
            <person name="Johnston J.S."/>
            <person name="Maaroufi H."/>
            <person name="Boyle B."/>
            <person name="Laroche J."/>
            <person name="Dewar K."/>
            <person name="Juretic N."/>
            <person name="Blackburn G."/>
            <person name="Nisole A."/>
            <person name="Brunet B."/>
            <person name="Brandao M."/>
            <person name="Lumley L."/>
            <person name="Duan J."/>
            <person name="Quan G."/>
            <person name="Lucarotti C.J."/>
            <person name="Roe A.D."/>
            <person name="Sperling F.A.H."/>
            <person name="Levesque R.C."/>
            <person name="Cusson M."/>
        </authorList>
    </citation>
    <scope>NUCLEOTIDE SEQUENCE [LARGE SCALE GENOMIC DNA]</scope>
    <source>
        <strain evidence="1">Glfc:IPQL:Cfum</strain>
    </source>
</reference>
<evidence type="ECO:0000313" key="2">
    <source>
        <dbReference type="Proteomes" id="UP001064048"/>
    </source>
</evidence>